<feature type="transmembrane region" description="Helical" evidence="9">
    <location>
        <begin position="411"/>
        <end position="433"/>
    </location>
</feature>
<dbReference type="PANTHER" id="PTHR31187">
    <property type="match status" value="1"/>
</dbReference>
<dbReference type="eggNOG" id="ENOG502SMNS">
    <property type="taxonomic scope" value="Eukaryota"/>
</dbReference>
<evidence type="ECO:0000313" key="11">
    <source>
        <dbReference type="EMBL" id="EED88724.1"/>
    </source>
</evidence>
<dbReference type="InterPro" id="IPR004667">
    <property type="entry name" value="ADP_ATP_car_bac_type"/>
</dbReference>
<feature type="transmembrane region" description="Helical" evidence="9">
    <location>
        <begin position="145"/>
        <end position="166"/>
    </location>
</feature>
<dbReference type="STRING" id="35128.B8CC89"/>
<dbReference type="GO" id="GO:0005471">
    <property type="term" value="F:ATP:ADP antiporter activity"/>
    <property type="evidence" value="ECO:0000318"/>
    <property type="project" value="GO_Central"/>
</dbReference>
<keyword evidence="7 9" id="KW-1133">Transmembrane helix</keyword>
<evidence type="ECO:0000256" key="6">
    <source>
        <dbReference type="ARBA" id="ARBA00022840"/>
    </source>
</evidence>
<protein>
    <recommendedName>
        <fullName evidence="9">ADP,ATP carrier protein</fullName>
    </recommendedName>
</protein>
<keyword evidence="8 9" id="KW-0472">Membrane</keyword>
<name>B8CC89_THAPS</name>
<evidence type="ECO:0000256" key="7">
    <source>
        <dbReference type="ARBA" id="ARBA00022989"/>
    </source>
</evidence>
<evidence type="ECO:0000256" key="8">
    <source>
        <dbReference type="ARBA" id="ARBA00023136"/>
    </source>
</evidence>
<keyword evidence="4 9" id="KW-0812">Transmembrane</keyword>
<keyword evidence="12" id="KW-1185">Reference proteome</keyword>
<evidence type="ECO:0000256" key="1">
    <source>
        <dbReference type="ARBA" id="ARBA00004141"/>
    </source>
</evidence>
<keyword evidence="5 9" id="KW-0547">Nucleotide-binding</keyword>
<comment type="subcellular location">
    <subcellularLocation>
        <location evidence="1 9">Membrane</location>
        <topology evidence="1 9">Multi-pass membrane protein</topology>
    </subcellularLocation>
</comment>
<feature type="transmembrane region" description="Helical" evidence="9">
    <location>
        <begin position="617"/>
        <end position="634"/>
    </location>
</feature>
<dbReference type="InParanoid" id="B8CC89"/>
<dbReference type="PANTHER" id="PTHR31187:SF1">
    <property type="entry name" value="ADP,ATP CARRIER PROTEIN 1"/>
    <property type="match status" value="1"/>
</dbReference>
<dbReference type="GO" id="GO:0016020">
    <property type="term" value="C:membrane"/>
    <property type="evidence" value="ECO:0007669"/>
    <property type="project" value="UniProtKB-SubCell"/>
</dbReference>
<feature type="transmembrane region" description="Helical" evidence="9">
    <location>
        <begin position="470"/>
        <end position="490"/>
    </location>
</feature>
<feature type="region of interest" description="Disordered" evidence="10">
    <location>
        <begin position="788"/>
        <end position="838"/>
    </location>
</feature>
<dbReference type="Proteomes" id="UP000001449">
    <property type="component" value="Chromosome 14"/>
</dbReference>
<dbReference type="EMBL" id="CM000649">
    <property type="protein sequence ID" value="EED88724.1"/>
    <property type="molecule type" value="Genomic_DNA"/>
</dbReference>
<dbReference type="GO" id="GO:0005524">
    <property type="term" value="F:ATP binding"/>
    <property type="evidence" value="ECO:0007669"/>
    <property type="project" value="UniProtKB-KW"/>
</dbReference>
<evidence type="ECO:0000256" key="9">
    <source>
        <dbReference type="RuleBase" id="RU363121"/>
    </source>
</evidence>
<feature type="transmembrane region" description="Helical" evidence="9">
    <location>
        <begin position="646"/>
        <end position="664"/>
    </location>
</feature>
<organism evidence="11 12">
    <name type="scientific">Thalassiosira pseudonana</name>
    <name type="common">Marine diatom</name>
    <name type="synonym">Cyclotella nana</name>
    <dbReference type="NCBI Taxonomy" id="35128"/>
    <lineage>
        <taxon>Eukaryota</taxon>
        <taxon>Sar</taxon>
        <taxon>Stramenopiles</taxon>
        <taxon>Ochrophyta</taxon>
        <taxon>Bacillariophyta</taxon>
        <taxon>Coscinodiscophyceae</taxon>
        <taxon>Thalassiosirophycidae</taxon>
        <taxon>Thalassiosirales</taxon>
        <taxon>Thalassiosiraceae</taxon>
        <taxon>Thalassiosira</taxon>
    </lineage>
</organism>
<feature type="compositionally biased region" description="Low complexity" evidence="10">
    <location>
        <begin position="19"/>
        <end position="28"/>
    </location>
</feature>
<evidence type="ECO:0000313" key="12">
    <source>
        <dbReference type="Proteomes" id="UP000001449"/>
    </source>
</evidence>
<reference evidence="11 12" key="1">
    <citation type="journal article" date="2004" name="Science">
        <title>The genome of the diatom Thalassiosira pseudonana: ecology, evolution, and metabolism.</title>
        <authorList>
            <person name="Armbrust E.V."/>
            <person name="Berges J.A."/>
            <person name="Bowler C."/>
            <person name="Green B.R."/>
            <person name="Martinez D."/>
            <person name="Putnam N.H."/>
            <person name="Zhou S."/>
            <person name="Allen A.E."/>
            <person name="Apt K.E."/>
            <person name="Bechner M."/>
            <person name="Brzezinski M.A."/>
            <person name="Chaal B.K."/>
            <person name="Chiovitti A."/>
            <person name="Davis A.K."/>
            <person name="Demarest M.S."/>
            <person name="Detter J.C."/>
            <person name="Glavina T."/>
            <person name="Goodstein D."/>
            <person name="Hadi M.Z."/>
            <person name="Hellsten U."/>
            <person name="Hildebrand M."/>
            <person name="Jenkins B.D."/>
            <person name="Jurka J."/>
            <person name="Kapitonov V.V."/>
            <person name="Kroger N."/>
            <person name="Lau W.W."/>
            <person name="Lane T.W."/>
            <person name="Larimer F.W."/>
            <person name="Lippmeier J.C."/>
            <person name="Lucas S."/>
            <person name="Medina M."/>
            <person name="Montsant A."/>
            <person name="Obornik M."/>
            <person name="Parker M.S."/>
            <person name="Palenik B."/>
            <person name="Pazour G.J."/>
            <person name="Richardson P.M."/>
            <person name="Rynearson T.A."/>
            <person name="Saito M.A."/>
            <person name="Schwartz D.C."/>
            <person name="Thamatrakoln K."/>
            <person name="Valentin K."/>
            <person name="Vardi A."/>
            <person name="Wilkerson F.P."/>
            <person name="Rokhsar D.S."/>
        </authorList>
    </citation>
    <scope>NUCLEOTIDE SEQUENCE [LARGE SCALE GENOMIC DNA]</scope>
    <source>
        <strain evidence="11 12">CCMP1335</strain>
    </source>
</reference>
<sequence length="838" mass="91813">MSTAASSSSLSAPMNAPVSSNTNTAANNDDSDDENDNGSSFPLLAIPKIKMGPFSIKYSPRSSASNGRVKSYLNGGSSGNDVLSGSVYHDFTKSDEAELYVHNDDLDDDDERIAAYHHNKKHTSLIHQTMHKLHKSLFKLNISVLPLRILLLALYLAFTLSSFWILDSIKEPTLAILVDGDLGKHQPRAKMVSFVVVVGLAVGMEWVDRLRHSTRSGGVSGGEEGSGIHEANAALEQSWNDRNLPSSMQEGGRWIKQWKKMGVVQSSQLWKHFRWGRNNNNTTNDPEYDGEQPSSSKITTFAFYVVGSLYIHAFVTVAVALRQHPAFRPNAIFHEANDVAELQAGGVDAYPSSDFLGSDVDSGETSVGNEWYYPTLGYVLFALIESFGSVSITLFWAFANSHLTLEAAERHYGSIVAVAQAGAIGGSTLSAVMGSRRRSAQSVMLDEEGRVDATITPGEMESSDAQVTPMLIFFACGCIGLGMGIMALYAQLFSRPMSQGVVQTTTHHDAGRSSLEEQDEGESLEELCQIQQLQPDKKSSSGGGLFGGLQMIFRYEYLKLVLAVSVLYEIALTCMHYELNLIGLDRFGVGISIVDESGVKQTAKQDEGITYIQFMGWYGQTVNILSLFLSFYAFPRLIKHYGLSTTIRIFPTFLLVVTICAFILFPRNLYFLFIALSLCKALTYSVHDPSEEVLYMPTSDDVKYRAKFWIDVVGQRVAKAFGSAINNYAGSVEGIVTYGSLPSIVASIALWLACYQVGILFDGLIKSGDVVGLEDVGDDVNVLEMRQLEDEDDDDSDDGNANTESSDERSSLFRDPEEDVPTPSFHRRDSGSATADLT</sequence>
<feature type="compositionally biased region" description="Low complexity" evidence="10">
    <location>
        <begin position="1"/>
        <end position="12"/>
    </location>
</feature>
<evidence type="ECO:0000256" key="3">
    <source>
        <dbReference type="ARBA" id="ARBA00022448"/>
    </source>
</evidence>
<dbReference type="PaxDb" id="35128-Thaps9770"/>
<comment type="similarity">
    <text evidence="2 9">Belongs to the ADP/ATP translocase tlc family.</text>
</comment>
<keyword evidence="3 9" id="KW-0813">Transport</keyword>
<dbReference type="Pfam" id="PF03219">
    <property type="entry name" value="TLC"/>
    <property type="match status" value="1"/>
</dbReference>
<evidence type="ECO:0000256" key="4">
    <source>
        <dbReference type="ARBA" id="ARBA00022692"/>
    </source>
</evidence>
<dbReference type="KEGG" id="tps:THAPSDRAFT_9770"/>
<dbReference type="RefSeq" id="XP_002293715.1">
    <property type="nucleotide sequence ID" value="XM_002293679.1"/>
</dbReference>
<feature type="transmembrane region" description="Helical" evidence="9">
    <location>
        <begin position="376"/>
        <end position="399"/>
    </location>
</feature>
<evidence type="ECO:0000256" key="2">
    <source>
        <dbReference type="ARBA" id="ARBA00007127"/>
    </source>
</evidence>
<feature type="region of interest" description="Disordered" evidence="10">
    <location>
        <begin position="1"/>
        <end position="43"/>
    </location>
</feature>
<accession>B8CC89</accession>
<gene>
    <name evidence="11" type="primary">NTT5</name>
    <name evidence="11" type="ORF">THAPSDRAFT_9770</name>
</gene>
<feature type="transmembrane region" description="Helical" evidence="9">
    <location>
        <begin position="301"/>
        <end position="321"/>
    </location>
</feature>
<proteinExistence type="inferred from homology"/>
<reference evidence="11 12" key="2">
    <citation type="journal article" date="2008" name="Nature">
        <title>The Phaeodactylum genome reveals the evolutionary history of diatom genomes.</title>
        <authorList>
            <person name="Bowler C."/>
            <person name="Allen A.E."/>
            <person name="Badger J.H."/>
            <person name="Grimwood J."/>
            <person name="Jabbari K."/>
            <person name="Kuo A."/>
            <person name="Maheswari U."/>
            <person name="Martens C."/>
            <person name="Maumus F."/>
            <person name="Otillar R.P."/>
            <person name="Rayko E."/>
            <person name="Salamov A."/>
            <person name="Vandepoele K."/>
            <person name="Beszteri B."/>
            <person name="Gruber A."/>
            <person name="Heijde M."/>
            <person name="Katinka M."/>
            <person name="Mock T."/>
            <person name="Valentin K."/>
            <person name="Verret F."/>
            <person name="Berges J.A."/>
            <person name="Brownlee C."/>
            <person name="Cadoret J.P."/>
            <person name="Chiovitti A."/>
            <person name="Choi C.J."/>
            <person name="Coesel S."/>
            <person name="De Martino A."/>
            <person name="Detter J.C."/>
            <person name="Durkin C."/>
            <person name="Falciatore A."/>
            <person name="Fournet J."/>
            <person name="Haruta M."/>
            <person name="Huysman M.J."/>
            <person name="Jenkins B.D."/>
            <person name="Jiroutova K."/>
            <person name="Jorgensen R.E."/>
            <person name="Joubert Y."/>
            <person name="Kaplan A."/>
            <person name="Kroger N."/>
            <person name="Kroth P.G."/>
            <person name="La Roche J."/>
            <person name="Lindquist E."/>
            <person name="Lommer M."/>
            <person name="Martin-Jezequel V."/>
            <person name="Lopez P.J."/>
            <person name="Lucas S."/>
            <person name="Mangogna M."/>
            <person name="McGinnis K."/>
            <person name="Medlin L.K."/>
            <person name="Montsant A."/>
            <person name="Oudot-Le Secq M.P."/>
            <person name="Napoli C."/>
            <person name="Obornik M."/>
            <person name="Parker M.S."/>
            <person name="Petit J.L."/>
            <person name="Porcel B.M."/>
            <person name="Poulsen N."/>
            <person name="Robison M."/>
            <person name="Rychlewski L."/>
            <person name="Rynearson T.A."/>
            <person name="Schmutz J."/>
            <person name="Shapiro H."/>
            <person name="Siaut M."/>
            <person name="Stanley M."/>
            <person name="Sussman M.R."/>
            <person name="Taylor A.R."/>
            <person name="Vardi A."/>
            <person name="von Dassow P."/>
            <person name="Vyverman W."/>
            <person name="Willis A."/>
            <person name="Wyrwicz L.S."/>
            <person name="Rokhsar D.S."/>
            <person name="Weissenbach J."/>
            <person name="Armbrust E.V."/>
            <person name="Green B.R."/>
            <person name="Van de Peer Y."/>
            <person name="Grigoriev I.V."/>
        </authorList>
    </citation>
    <scope>NUCLEOTIDE SEQUENCE [LARGE SCALE GENOMIC DNA]</scope>
    <source>
        <strain evidence="11 12">CCMP1335</strain>
    </source>
</reference>
<keyword evidence="6 9" id="KW-0067">ATP-binding</keyword>
<evidence type="ECO:0000256" key="5">
    <source>
        <dbReference type="ARBA" id="ARBA00022741"/>
    </source>
</evidence>
<feature type="compositionally biased region" description="Acidic residues" evidence="10">
    <location>
        <begin position="789"/>
        <end position="798"/>
    </location>
</feature>
<dbReference type="GeneID" id="7450861"/>
<dbReference type="HOGENOM" id="CLU_339360_0_0_1"/>
<feature type="compositionally biased region" description="Basic and acidic residues" evidence="10">
    <location>
        <begin position="806"/>
        <end position="815"/>
    </location>
</feature>
<feature type="transmembrane region" description="Helical" evidence="9">
    <location>
        <begin position="560"/>
        <end position="579"/>
    </location>
</feature>
<evidence type="ECO:0000256" key="10">
    <source>
        <dbReference type="SAM" id="MobiDB-lite"/>
    </source>
</evidence>
<dbReference type="AlphaFoldDB" id="B8CC89"/>